<comment type="caution">
    <text evidence="2">The sequence shown here is derived from an EMBL/GenBank/DDBJ whole genome shotgun (WGS) entry which is preliminary data.</text>
</comment>
<keyword evidence="1" id="KW-1133">Transmembrane helix</keyword>
<accession>A0A495X2E6</accession>
<dbReference type="AlphaFoldDB" id="A0A495X2E6"/>
<feature type="transmembrane region" description="Helical" evidence="1">
    <location>
        <begin position="47"/>
        <end position="67"/>
    </location>
</feature>
<sequence>MRDLIRAWLVASTLSGVPSTVHALVTGRDVLAATRAAGALLGRPSVPRGVAAHVGVSAFWTGVLAAVDARRPLGVTGGAVAGLAIAALDLGVVRVPAVRALPAVPQWLDHVAFGALVGWSLAVSRARWSTVDRRRQR</sequence>
<protein>
    <submittedName>
        <fullName evidence="2">Uncharacterized protein</fullName>
    </submittedName>
</protein>
<dbReference type="EMBL" id="RBXR01000001">
    <property type="protein sequence ID" value="RKT68172.1"/>
    <property type="molecule type" value="Genomic_DNA"/>
</dbReference>
<evidence type="ECO:0000313" key="3">
    <source>
        <dbReference type="Proteomes" id="UP000272729"/>
    </source>
</evidence>
<evidence type="ECO:0000256" key="1">
    <source>
        <dbReference type="SAM" id="Phobius"/>
    </source>
</evidence>
<feature type="transmembrane region" description="Helical" evidence="1">
    <location>
        <begin position="107"/>
        <end position="128"/>
    </location>
</feature>
<organism evidence="2 3">
    <name type="scientific">Saccharothrix variisporea</name>
    <dbReference type="NCBI Taxonomy" id="543527"/>
    <lineage>
        <taxon>Bacteria</taxon>
        <taxon>Bacillati</taxon>
        <taxon>Actinomycetota</taxon>
        <taxon>Actinomycetes</taxon>
        <taxon>Pseudonocardiales</taxon>
        <taxon>Pseudonocardiaceae</taxon>
        <taxon>Saccharothrix</taxon>
    </lineage>
</organism>
<dbReference type="OrthoDB" id="3628713at2"/>
<proteinExistence type="predicted"/>
<reference evidence="2 3" key="1">
    <citation type="submission" date="2018-10" db="EMBL/GenBank/DDBJ databases">
        <title>Sequencing the genomes of 1000 actinobacteria strains.</title>
        <authorList>
            <person name="Klenk H.-P."/>
        </authorList>
    </citation>
    <scope>NUCLEOTIDE SEQUENCE [LARGE SCALE GENOMIC DNA]</scope>
    <source>
        <strain evidence="2 3">DSM 43911</strain>
    </source>
</reference>
<gene>
    <name evidence="2" type="ORF">DFJ66_1353</name>
</gene>
<dbReference type="RefSeq" id="WP_121218981.1">
    <property type="nucleotide sequence ID" value="NZ_JBIUBA010000015.1"/>
</dbReference>
<dbReference type="Proteomes" id="UP000272729">
    <property type="component" value="Unassembled WGS sequence"/>
</dbReference>
<keyword evidence="1" id="KW-0812">Transmembrane</keyword>
<keyword evidence="1" id="KW-0472">Membrane</keyword>
<name>A0A495X2E6_9PSEU</name>
<evidence type="ECO:0000313" key="2">
    <source>
        <dbReference type="EMBL" id="RKT68172.1"/>
    </source>
</evidence>
<keyword evidence="3" id="KW-1185">Reference proteome</keyword>
<feature type="transmembrane region" description="Helical" evidence="1">
    <location>
        <begin position="74"/>
        <end position="95"/>
    </location>
</feature>